<dbReference type="OrthoDB" id="9781411at2"/>
<dbReference type="GO" id="GO:0015297">
    <property type="term" value="F:antiporter activity"/>
    <property type="evidence" value="ECO:0007669"/>
    <property type="project" value="UniProtKB-KW"/>
</dbReference>
<dbReference type="GO" id="GO:1902600">
    <property type="term" value="P:proton transmembrane transport"/>
    <property type="evidence" value="ECO:0007669"/>
    <property type="project" value="InterPro"/>
</dbReference>
<protein>
    <submittedName>
        <fullName evidence="13">Glutathione-regulated potassium-efflux system protein</fullName>
    </submittedName>
</protein>
<dbReference type="RefSeq" id="WP_004356969.1">
    <property type="nucleotide sequence ID" value="NZ_AMXF01000010.1"/>
</dbReference>
<keyword evidence="9 10" id="KW-0472">Membrane</keyword>
<reference evidence="13 14" key="1">
    <citation type="submission" date="2012-09" db="EMBL/GenBank/DDBJ databases">
        <title>Draft Genome Sequences of 6 Strains from Genus Thauera.</title>
        <authorList>
            <person name="Liu B."/>
            <person name="Shapleigh J.P."/>
            <person name="Frostegard A.H."/>
        </authorList>
    </citation>
    <scope>NUCLEOTIDE SEQUENCE [LARGE SCALE GENOMIC DNA]</scope>
    <source>
        <strain evidence="13 14">B4P</strain>
    </source>
</reference>
<feature type="transmembrane region" description="Helical" evidence="10">
    <location>
        <begin position="56"/>
        <end position="74"/>
    </location>
</feature>
<evidence type="ECO:0000313" key="13">
    <source>
        <dbReference type="EMBL" id="ENO98539.1"/>
    </source>
</evidence>
<proteinExistence type="predicted"/>
<evidence type="ECO:0000256" key="10">
    <source>
        <dbReference type="SAM" id="Phobius"/>
    </source>
</evidence>
<feature type="transmembrane region" description="Helical" evidence="10">
    <location>
        <begin position="147"/>
        <end position="170"/>
    </location>
</feature>
<gene>
    <name evidence="13" type="ORF">C667_03448</name>
</gene>
<evidence type="ECO:0000256" key="7">
    <source>
        <dbReference type="ARBA" id="ARBA00022989"/>
    </source>
</evidence>
<feature type="transmembrane region" description="Helical" evidence="10">
    <location>
        <begin position="327"/>
        <end position="346"/>
    </location>
</feature>
<evidence type="ECO:0000256" key="6">
    <source>
        <dbReference type="ARBA" id="ARBA00022958"/>
    </source>
</evidence>
<dbReference type="Gene3D" id="3.40.50.720">
    <property type="entry name" value="NAD(P)-binding Rossmann-like Domain"/>
    <property type="match status" value="1"/>
</dbReference>
<dbReference type="GO" id="GO:0005886">
    <property type="term" value="C:plasma membrane"/>
    <property type="evidence" value="ECO:0007669"/>
    <property type="project" value="TreeGrafter"/>
</dbReference>
<keyword evidence="6" id="KW-0630">Potassium</keyword>
<accession>N7A2M0</accession>
<dbReference type="PANTHER" id="PTHR46157:SF4">
    <property type="entry name" value="K(+) EFFLUX ANTIPORTER 3, CHLOROPLASTIC"/>
    <property type="match status" value="1"/>
</dbReference>
<dbReference type="InterPro" id="IPR036291">
    <property type="entry name" value="NAD(P)-bd_dom_sf"/>
</dbReference>
<dbReference type="Pfam" id="PF02080">
    <property type="entry name" value="TrkA_C"/>
    <property type="match status" value="1"/>
</dbReference>
<dbReference type="InterPro" id="IPR038770">
    <property type="entry name" value="Na+/solute_symporter_sf"/>
</dbReference>
<keyword evidence="3" id="KW-0050">Antiport</keyword>
<feature type="transmembrane region" description="Helical" evidence="10">
    <location>
        <begin position="86"/>
        <end position="108"/>
    </location>
</feature>
<keyword evidence="8" id="KW-0406">Ion transport</keyword>
<dbReference type="Gene3D" id="3.30.70.1450">
    <property type="entry name" value="Regulator of K+ conductance, C-terminal domain"/>
    <property type="match status" value="1"/>
</dbReference>
<feature type="transmembrane region" description="Helical" evidence="10">
    <location>
        <begin position="270"/>
        <end position="288"/>
    </location>
</feature>
<dbReference type="PANTHER" id="PTHR46157">
    <property type="entry name" value="K(+) EFFLUX ANTIPORTER 3, CHLOROPLASTIC"/>
    <property type="match status" value="1"/>
</dbReference>
<keyword evidence="5 10" id="KW-0812">Transmembrane</keyword>
<evidence type="ECO:0000256" key="4">
    <source>
        <dbReference type="ARBA" id="ARBA00022538"/>
    </source>
</evidence>
<sequence>MLPRVQLHVLILLVFSVVAVVALQRMRMPSSLGYLLVGALVGPHAFGLVPDVEHNRVLAEFGIVFLLFTIGLNFSLPQILAMRNLVFGLGTAQVGFTTIVVGVGAWLLGHAPETGFVIGAVVAQSSTTIISKQLIEQGEDQSRHGRLGVAMSVFQEITAVPFVVVIPVLGMASGSVAAPLGLALLKAGAAFVLVFLAGRWMLRPLFHEVAGRRSAELFTLTVLLVSLVAAAITQSLGLSMALGAFLAGMMLGETEFRHQIESTIRPIRDVLLGLFFVTIGMLLDVSALPEIWHLALAGAVAMLVAKAVLVFFIVHSAGVNRATAVRTGAVLAVGGEFGFALLAIALDSQVLASDVAQVVLMAVLFRMLIAPFLIRYNAAFASRLVRRPVLATNGVAHAGDAPPGQRGHVVICGYGRIGQNLARFLEVERIPFIALDMDPARVRDAHAAGMPVFYGDASERDILEAVGADHARLIVISHDDLGAARKVLQQVRASRWPVKVMVRTRDEAPLAELLELGATEVVAETVEASLMIAAHVLLMADVPTPRVLRRIRAAQANRYQHLHELYRSDEPALGEADQDPGQDRLHAVEVVAGSAALGQLLGALALGDCRLQALVRAGERMLHPSPGLKLEAGDTLVLFGTPDSLGKAEASLLARVASTEPESAPMREDTQ</sequence>
<feature type="domain" description="RCK N-terminal" evidence="11">
    <location>
        <begin position="406"/>
        <end position="523"/>
    </location>
</feature>
<keyword evidence="7 10" id="KW-1133">Transmembrane helix</keyword>
<dbReference type="SUPFAM" id="SSF51735">
    <property type="entry name" value="NAD(P)-binding Rossmann-fold domains"/>
    <property type="match status" value="1"/>
</dbReference>
<evidence type="ECO:0000256" key="8">
    <source>
        <dbReference type="ARBA" id="ARBA00023065"/>
    </source>
</evidence>
<dbReference type="Gene3D" id="1.20.1530.20">
    <property type="match status" value="1"/>
</dbReference>
<name>N7A2M0_9RHOO</name>
<organism evidence="13 14">
    <name type="scientific">Thauera phenylacetica B4P</name>
    <dbReference type="NCBI Taxonomy" id="1234382"/>
    <lineage>
        <taxon>Bacteria</taxon>
        <taxon>Pseudomonadati</taxon>
        <taxon>Pseudomonadota</taxon>
        <taxon>Betaproteobacteria</taxon>
        <taxon>Rhodocyclales</taxon>
        <taxon>Zoogloeaceae</taxon>
        <taxon>Thauera</taxon>
    </lineage>
</organism>
<feature type="domain" description="RCK C-terminal" evidence="12">
    <location>
        <begin position="573"/>
        <end position="654"/>
    </location>
</feature>
<keyword evidence="4" id="KW-0633">Potassium transport</keyword>
<feature type="transmembrane region" description="Helical" evidence="10">
    <location>
        <begin position="6"/>
        <end position="23"/>
    </location>
</feature>
<comment type="subcellular location">
    <subcellularLocation>
        <location evidence="1">Membrane</location>
        <topology evidence="1">Multi-pass membrane protein</topology>
    </subcellularLocation>
</comment>
<evidence type="ECO:0000256" key="9">
    <source>
        <dbReference type="ARBA" id="ARBA00023136"/>
    </source>
</evidence>
<dbReference type="AlphaFoldDB" id="N7A2M0"/>
<evidence type="ECO:0000256" key="2">
    <source>
        <dbReference type="ARBA" id="ARBA00022448"/>
    </source>
</evidence>
<evidence type="ECO:0000256" key="5">
    <source>
        <dbReference type="ARBA" id="ARBA00022692"/>
    </source>
</evidence>
<dbReference type="SUPFAM" id="SSF116726">
    <property type="entry name" value="TrkA C-terminal domain-like"/>
    <property type="match status" value="1"/>
</dbReference>
<dbReference type="EMBL" id="AMXF01000010">
    <property type="protein sequence ID" value="ENO98539.1"/>
    <property type="molecule type" value="Genomic_DNA"/>
</dbReference>
<dbReference type="Pfam" id="PF02254">
    <property type="entry name" value="TrkA_N"/>
    <property type="match status" value="1"/>
</dbReference>
<dbReference type="GO" id="GO:0006813">
    <property type="term" value="P:potassium ion transport"/>
    <property type="evidence" value="ECO:0007669"/>
    <property type="project" value="UniProtKB-KW"/>
</dbReference>
<evidence type="ECO:0000313" key="14">
    <source>
        <dbReference type="Proteomes" id="UP000013047"/>
    </source>
</evidence>
<evidence type="ECO:0000259" key="12">
    <source>
        <dbReference type="PROSITE" id="PS51202"/>
    </source>
</evidence>
<evidence type="ECO:0000256" key="3">
    <source>
        <dbReference type="ARBA" id="ARBA00022449"/>
    </source>
</evidence>
<dbReference type="Proteomes" id="UP000013047">
    <property type="component" value="Unassembled WGS sequence"/>
</dbReference>
<dbReference type="InterPro" id="IPR036721">
    <property type="entry name" value="RCK_C_sf"/>
</dbReference>
<dbReference type="InterPro" id="IPR003148">
    <property type="entry name" value="RCK_N"/>
</dbReference>
<feature type="transmembrane region" description="Helical" evidence="10">
    <location>
        <begin position="176"/>
        <end position="202"/>
    </location>
</feature>
<evidence type="ECO:0000259" key="11">
    <source>
        <dbReference type="PROSITE" id="PS51201"/>
    </source>
</evidence>
<keyword evidence="14" id="KW-1185">Reference proteome</keyword>
<dbReference type="InterPro" id="IPR006153">
    <property type="entry name" value="Cation/H_exchanger_TM"/>
</dbReference>
<dbReference type="PROSITE" id="PS51202">
    <property type="entry name" value="RCK_C"/>
    <property type="match status" value="1"/>
</dbReference>
<dbReference type="GO" id="GO:0008324">
    <property type="term" value="F:monoatomic cation transmembrane transporter activity"/>
    <property type="evidence" value="ECO:0007669"/>
    <property type="project" value="InterPro"/>
</dbReference>
<feature type="transmembrane region" description="Helical" evidence="10">
    <location>
        <begin position="32"/>
        <end position="50"/>
    </location>
</feature>
<dbReference type="Pfam" id="PF00999">
    <property type="entry name" value="Na_H_Exchanger"/>
    <property type="match status" value="1"/>
</dbReference>
<comment type="caution">
    <text evidence="13">The sequence shown here is derived from an EMBL/GenBank/DDBJ whole genome shotgun (WGS) entry which is preliminary data.</text>
</comment>
<dbReference type="PROSITE" id="PS51201">
    <property type="entry name" value="RCK_N"/>
    <property type="match status" value="1"/>
</dbReference>
<feature type="transmembrane region" description="Helical" evidence="10">
    <location>
        <begin position="358"/>
        <end position="378"/>
    </location>
</feature>
<feature type="transmembrane region" description="Helical" evidence="10">
    <location>
        <begin position="294"/>
        <end position="315"/>
    </location>
</feature>
<dbReference type="InterPro" id="IPR006037">
    <property type="entry name" value="RCK_C"/>
</dbReference>
<evidence type="ECO:0000256" key="1">
    <source>
        <dbReference type="ARBA" id="ARBA00004141"/>
    </source>
</evidence>
<keyword evidence="2" id="KW-0813">Transport</keyword>
<feature type="transmembrane region" description="Helical" evidence="10">
    <location>
        <begin position="238"/>
        <end position="258"/>
    </location>
</feature>